<organism evidence="2 3">
    <name type="scientific">Aeromicrobium endophyticum</name>
    <dbReference type="NCBI Taxonomy" id="2292704"/>
    <lineage>
        <taxon>Bacteria</taxon>
        <taxon>Bacillati</taxon>
        <taxon>Actinomycetota</taxon>
        <taxon>Actinomycetes</taxon>
        <taxon>Propionibacteriales</taxon>
        <taxon>Nocardioidaceae</taxon>
        <taxon>Aeromicrobium</taxon>
    </lineage>
</organism>
<dbReference type="Gene3D" id="3.90.960.10">
    <property type="entry name" value="YbaK/aminoacyl-tRNA synthetase-associated domain"/>
    <property type="match status" value="1"/>
</dbReference>
<dbReference type="OrthoDB" id="9796920at2"/>
<dbReference type="InterPro" id="IPR007214">
    <property type="entry name" value="YbaK/aa-tRNA-synth-assoc-dom"/>
</dbReference>
<feature type="domain" description="YbaK/aminoacyl-tRNA synthetase-associated" evidence="1">
    <location>
        <begin position="42"/>
        <end position="161"/>
    </location>
</feature>
<keyword evidence="3" id="KW-1185">Reference proteome</keyword>
<dbReference type="Pfam" id="PF04073">
    <property type="entry name" value="tRNA_edit"/>
    <property type="match status" value="1"/>
</dbReference>
<proteinExistence type="predicted"/>
<dbReference type="GO" id="GO:0002161">
    <property type="term" value="F:aminoacyl-tRNA deacylase activity"/>
    <property type="evidence" value="ECO:0007669"/>
    <property type="project" value="InterPro"/>
</dbReference>
<evidence type="ECO:0000313" key="2">
    <source>
        <dbReference type="EMBL" id="REK72287.1"/>
    </source>
</evidence>
<dbReference type="AlphaFoldDB" id="A0A371P8L7"/>
<name>A0A371P8L7_9ACTN</name>
<dbReference type="EMBL" id="QUBR01000001">
    <property type="protein sequence ID" value="REK72287.1"/>
    <property type="molecule type" value="Genomic_DNA"/>
</dbReference>
<dbReference type="SUPFAM" id="SSF55826">
    <property type="entry name" value="YbaK/ProRS associated domain"/>
    <property type="match status" value="1"/>
</dbReference>
<comment type="caution">
    <text evidence="2">The sequence shown here is derived from an EMBL/GenBank/DDBJ whole genome shotgun (WGS) entry which is preliminary data.</text>
</comment>
<evidence type="ECO:0000313" key="3">
    <source>
        <dbReference type="Proteomes" id="UP000265581"/>
    </source>
</evidence>
<protein>
    <recommendedName>
        <fullName evidence="1">YbaK/aminoacyl-tRNA synthetase-associated domain-containing protein</fullName>
    </recommendedName>
</protein>
<reference evidence="2 3" key="1">
    <citation type="submission" date="2018-08" db="EMBL/GenBank/DDBJ databases">
        <title>Aeromicrobium sp. M2KJ-4, whole genome shotgun sequence.</title>
        <authorList>
            <person name="Tuo L."/>
        </authorList>
    </citation>
    <scope>NUCLEOTIDE SEQUENCE [LARGE SCALE GENOMIC DNA]</scope>
    <source>
        <strain evidence="2 3">M2KJ-4</strain>
    </source>
</reference>
<evidence type="ECO:0000259" key="1">
    <source>
        <dbReference type="Pfam" id="PF04073"/>
    </source>
</evidence>
<gene>
    <name evidence="2" type="ORF">DX116_01205</name>
</gene>
<dbReference type="RefSeq" id="WP_119702419.1">
    <property type="nucleotide sequence ID" value="NZ_JBHSOI010000001.1"/>
</dbReference>
<accession>A0A371P8L7</accession>
<sequence>MTPTLGALPLEPYRPDLVAPPVATLLSASELAARAYVAEIDPALADTQALNDAFGLDADLGANCVVVMGRRGADERPAACVVLSSTRADVNGLVRRTLDVRKCSFAPQDWAVSQTGMEHGGITPVGLPEAWPILVDRAVTQQAWVVVGSGLRRSKLVLPGAVLGQLPGVVVLDGLGTPA</sequence>
<dbReference type="InterPro" id="IPR036754">
    <property type="entry name" value="YbaK/aa-tRNA-synt-asso_dom_sf"/>
</dbReference>
<dbReference type="Proteomes" id="UP000265581">
    <property type="component" value="Unassembled WGS sequence"/>
</dbReference>